<dbReference type="EMBL" id="MU277205">
    <property type="protein sequence ID" value="KAI0062985.1"/>
    <property type="molecule type" value="Genomic_DNA"/>
</dbReference>
<feature type="non-terminal residue" evidence="1">
    <location>
        <position position="206"/>
    </location>
</feature>
<proteinExistence type="predicted"/>
<accession>A0ACB8T4C6</accession>
<dbReference type="Proteomes" id="UP000814140">
    <property type="component" value="Unassembled WGS sequence"/>
</dbReference>
<reference evidence="1" key="2">
    <citation type="journal article" date="2022" name="New Phytol.">
        <title>Evolutionary transition to the ectomycorrhizal habit in the genomes of a hyperdiverse lineage of mushroom-forming fungi.</title>
        <authorList>
            <person name="Looney B."/>
            <person name="Miyauchi S."/>
            <person name="Morin E."/>
            <person name="Drula E."/>
            <person name="Courty P.E."/>
            <person name="Kohler A."/>
            <person name="Kuo A."/>
            <person name="LaButti K."/>
            <person name="Pangilinan J."/>
            <person name="Lipzen A."/>
            <person name="Riley R."/>
            <person name="Andreopoulos W."/>
            <person name="He G."/>
            <person name="Johnson J."/>
            <person name="Nolan M."/>
            <person name="Tritt A."/>
            <person name="Barry K.W."/>
            <person name="Grigoriev I.V."/>
            <person name="Nagy L.G."/>
            <person name="Hibbett D."/>
            <person name="Henrissat B."/>
            <person name="Matheny P.B."/>
            <person name="Labbe J."/>
            <person name="Martin F.M."/>
        </authorList>
    </citation>
    <scope>NUCLEOTIDE SEQUENCE</scope>
    <source>
        <strain evidence="1">HHB10654</strain>
    </source>
</reference>
<feature type="non-terminal residue" evidence="1">
    <location>
        <position position="1"/>
    </location>
</feature>
<evidence type="ECO:0000313" key="2">
    <source>
        <dbReference type="Proteomes" id="UP000814140"/>
    </source>
</evidence>
<sequence length="206" mass="23097">PAKTPRTSKKAQAQTAQAQRAEYAQDLFNELNKSVFDGGLPPDTRLVWSNRLLTTAGRARWHRSKDGVHTTQIELATKVLDSNERIRNTLSHEMCHLACWIINKDPKEGHGNAFKAWAAKVMRRRPEIEITTRHDYEISYPYEWECGDCAKIYGRFSKSIRPDEVVCGACKTGKLQALFSVRARATATPKTKVKAGSKLASGTPRG</sequence>
<comment type="caution">
    <text evidence="1">The sequence shown here is derived from an EMBL/GenBank/DDBJ whole genome shotgun (WGS) entry which is preliminary data.</text>
</comment>
<gene>
    <name evidence="1" type="ORF">BV25DRAFT_1778417</name>
</gene>
<keyword evidence="2" id="KW-1185">Reference proteome</keyword>
<protein>
    <submittedName>
        <fullName evidence="1">Uncharacterized protein</fullName>
    </submittedName>
</protein>
<organism evidence="1 2">
    <name type="scientific">Artomyces pyxidatus</name>
    <dbReference type="NCBI Taxonomy" id="48021"/>
    <lineage>
        <taxon>Eukaryota</taxon>
        <taxon>Fungi</taxon>
        <taxon>Dikarya</taxon>
        <taxon>Basidiomycota</taxon>
        <taxon>Agaricomycotina</taxon>
        <taxon>Agaricomycetes</taxon>
        <taxon>Russulales</taxon>
        <taxon>Auriscalpiaceae</taxon>
        <taxon>Artomyces</taxon>
    </lineage>
</organism>
<reference evidence="1" key="1">
    <citation type="submission" date="2021-03" db="EMBL/GenBank/DDBJ databases">
        <authorList>
            <consortium name="DOE Joint Genome Institute"/>
            <person name="Ahrendt S."/>
            <person name="Looney B.P."/>
            <person name="Miyauchi S."/>
            <person name="Morin E."/>
            <person name="Drula E."/>
            <person name="Courty P.E."/>
            <person name="Chicoki N."/>
            <person name="Fauchery L."/>
            <person name="Kohler A."/>
            <person name="Kuo A."/>
            <person name="Labutti K."/>
            <person name="Pangilinan J."/>
            <person name="Lipzen A."/>
            <person name="Riley R."/>
            <person name="Andreopoulos W."/>
            <person name="He G."/>
            <person name="Johnson J."/>
            <person name="Barry K.W."/>
            <person name="Grigoriev I.V."/>
            <person name="Nagy L."/>
            <person name="Hibbett D."/>
            <person name="Henrissat B."/>
            <person name="Matheny P.B."/>
            <person name="Labbe J."/>
            <person name="Martin F."/>
        </authorList>
    </citation>
    <scope>NUCLEOTIDE SEQUENCE</scope>
    <source>
        <strain evidence="1">HHB10654</strain>
    </source>
</reference>
<evidence type="ECO:0000313" key="1">
    <source>
        <dbReference type="EMBL" id="KAI0062985.1"/>
    </source>
</evidence>
<name>A0ACB8T4C6_9AGAM</name>